<name>A0AAV4NU84_CAEEX</name>
<accession>A0AAV4NU84</accession>
<comment type="caution">
    <text evidence="2">The sequence shown here is derived from an EMBL/GenBank/DDBJ whole genome shotgun (WGS) entry which is preliminary data.</text>
</comment>
<evidence type="ECO:0000256" key="1">
    <source>
        <dbReference type="SAM" id="MobiDB-lite"/>
    </source>
</evidence>
<reference evidence="2 3" key="1">
    <citation type="submission" date="2021-06" db="EMBL/GenBank/DDBJ databases">
        <title>Caerostris extrusa draft genome.</title>
        <authorList>
            <person name="Kono N."/>
            <person name="Arakawa K."/>
        </authorList>
    </citation>
    <scope>NUCLEOTIDE SEQUENCE [LARGE SCALE GENOMIC DNA]</scope>
</reference>
<dbReference type="AlphaFoldDB" id="A0AAV4NU84"/>
<sequence>MPFRCFQYPCVVYLLLNFRTTGDSPSTWCILFSQRILSIPAHDAHLAANDQGVGVIKVIYGDTGDRDKYFILIQVLRTLYETPNGVVKWSVVYNIGTVQQWRNQSRQPIIMYCYICYNGTLTGQWASTMESFNKNQSRAYGLDTIKHDEILTGQWASTAERFNENRSSAHSLEVIASKRIVPKSMRQRPVANTNERKLTIWGTRNISWSLPPNLKWCWPQVMSAGFSSNENQYANHVNISLYARRQRIDFKRSFSLSKEGLSSSPSPPPFRSVAKKKVNPVK</sequence>
<gene>
    <name evidence="2" type="ORF">CEXT_802731</name>
</gene>
<keyword evidence="3" id="KW-1185">Reference proteome</keyword>
<protein>
    <submittedName>
        <fullName evidence="2">Uncharacterized protein</fullName>
    </submittedName>
</protein>
<proteinExistence type="predicted"/>
<organism evidence="2 3">
    <name type="scientific">Caerostris extrusa</name>
    <name type="common">Bark spider</name>
    <name type="synonym">Caerostris bankana</name>
    <dbReference type="NCBI Taxonomy" id="172846"/>
    <lineage>
        <taxon>Eukaryota</taxon>
        <taxon>Metazoa</taxon>
        <taxon>Ecdysozoa</taxon>
        <taxon>Arthropoda</taxon>
        <taxon>Chelicerata</taxon>
        <taxon>Arachnida</taxon>
        <taxon>Araneae</taxon>
        <taxon>Araneomorphae</taxon>
        <taxon>Entelegynae</taxon>
        <taxon>Araneoidea</taxon>
        <taxon>Araneidae</taxon>
        <taxon>Caerostris</taxon>
    </lineage>
</organism>
<evidence type="ECO:0000313" key="3">
    <source>
        <dbReference type="Proteomes" id="UP001054945"/>
    </source>
</evidence>
<dbReference type="EMBL" id="BPLR01003669">
    <property type="protein sequence ID" value="GIX87288.1"/>
    <property type="molecule type" value="Genomic_DNA"/>
</dbReference>
<dbReference type="Proteomes" id="UP001054945">
    <property type="component" value="Unassembled WGS sequence"/>
</dbReference>
<feature type="region of interest" description="Disordered" evidence="1">
    <location>
        <begin position="257"/>
        <end position="282"/>
    </location>
</feature>
<evidence type="ECO:0000313" key="2">
    <source>
        <dbReference type="EMBL" id="GIX87288.1"/>
    </source>
</evidence>
<feature type="compositionally biased region" description="Basic residues" evidence="1">
    <location>
        <begin position="273"/>
        <end position="282"/>
    </location>
</feature>